<name>A0A090WKT1_NONUL</name>
<proteinExistence type="predicted"/>
<evidence type="ECO:0000313" key="1">
    <source>
        <dbReference type="EMBL" id="GAL75984.1"/>
    </source>
</evidence>
<evidence type="ECO:0000313" key="2">
    <source>
        <dbReference type="Proteomes" id="UP000029647"/>
    </source>
</evidence>
<accession>A0A090WKT1</accession>
<dbReference type="Proteomes" id="UP000029647">
    <property type="component" value="Unassembled WGS sequence"/>
</dbReference>
<protein>
    <submittedName>
        <fullName evidence="1">Uncharacterized protein</fullName>
    </submittedName>
</protein>
<sequence>MYNNDDSNKRGKSETKLVVTKRITEKVIQALRVKSELEINNAFLPYVDAILKGDLEIKKILPYFFAVKEDEYEIIDTYLEYYNINYGYSKSSND</sequence>
<dbReference type="AlphaFoldDB" id="A0A090WKT1"/>
<dbReference type="EMBL" id="BBNT01000007">
    <property type="protein sequence ID" value="GAL75984.1"/>
    <property type="molecule type" value="Genomic_DNA"/>
</dbReference>
<comment type="caution">
    <text evidence="1">The sequence shown here is derived from an EMBL/GenBank/DDBJ whole genome shotgun (WGS) entry which is preliminary data.</text>
</comment>
<gene>
    <name evidence="1" type="ORF">JCM19275_208</name>
</gene>
<organism evidence="1 2">
    <name type="scientific">Nonlabens ulvanivorans</name>
    <name type="common">Persicivirga ulvanivorans</name>
    <dbReference type="NCBI Taxonomy" id="906888"/>
    <lineage>
        <taxon>Bacteria</taxon>
        <taxon>Pseudomonadati</taxon>
        <taxon>Bacteroidota</taxon>
        <taxon>Flavobacteriia</taxon>
        <taxon>Flavobacteriales</taxon>
        <taxon>Flavobacteriaceae</taxon>
        <taxon>Nonlabens</taxon>
    </lineage>
</organism>
<reference evidence="1 2" key="1">
    <citation type="journal article" date="2014" name="Genome Announc.">
        <title>Draft Genome Sequences of Marine Flavobacterium Nonlabens Strains NR17, NR24, NR27, NR32, NR33, and Ara13.</title>
        <authorList>
            <person name="Nakanishi M."/>
            <person name="Meirelles P."/>
            <person name="Suzuki R."/>
            <person name="Takatani N."/>
            <person name="Mino S."/>
            <person name="Suda W."/>
            <person name="Oshima K."/>
            <person name="Hattori M."/>
            <person name="Ohkuma M."/>
            <person name="Hosokawa M."/>
            <person name="Miyashita K."/>
            <person name="Thompson F.L."/>
            <person name="Niwa A."/>
            <person name="Sawabe T."/>
            <person name="Sawabe T."/>
        </authorList>
    </citation>
    <scope>NUCLEOTIDE SEQUENCE [LARGE SCALE GENOMIC DNA]</scope>
    <source>
        <strain evidence="2">JCM19275</strain>
    </source>
</reference>